<dbReference type="GO" id="GO:0000976">
    <property type="term" value="F:transcription cis-regulatory region binding"/>
    <property type="evidence" value="ECO:0007669"/>
    <property type="project" value="TreeGrafter"/>
</dbReference>
<name>A0A1J5QCL3_9ZZZZ</name>
<organism evidence="5">
    <name type="scientific">mine drainage metagenome</name>
    <dbReference type="NCBI Taxonomy" id="410659"/>
    <lineage>
        <taxon>unclassified sequences</taxon>
        <taxon>metagenomes</taxon>
        <taxon>ecological metagenomes</taxon>
    </lineage>
</organism>
<dbReference type="Pfam" id="PF00440">
    <property type="entry name" value="TetR_N"/>
    <property type="match status" value="1"/>
</dbReference>
<evidence type="ECO:0000256" key="1">
    <source>
        <dbReference type="ARBA" id="ARBA00023015"/>
    </source>
</evidence>
<evidence type="ECO:0000256" key="2">
    <source>
        <dbReference type="ARBA" id="ARBA00023125"/>
    </source>
</evidence>
<proteinExistence type="predicted"/>
<evidence type="ECO:0000256" key="3">
    <source>
        <dbReference type="ARBA" id="ARBA00023163"/>
    </source>
</evidence>
<dbReference type="InterPro" id="IPR009057">
    <property type="entry name" value="Homeodomain-like_sf"/>
</dbReference>
<dbReference type="AlphaFoldDB" id="A0A1J5QCL3"/>
<dbReference type="PROSITE" id="PS50977">
    <property type="entry name" value="HTH_TETR_2"/>
    <property type="match status" value="1"/>
</dbReference>
<dbReference type="EMBL" id="MLJW01000935">
    <property type="protein sequence ID" value="OIQ81345.1"/>
    <property type="molecule type" value="Genomic_DNA"/>
</dbReference>
<keyword evidence="3" id="KW-0804">Transcription</keyword>
<sequence>MSQRSDARRNRAKILAAAEEIFAAESVSVPLQLVAERAQVGRGTLYRHFPDRQSLVAAVFEDRLAVLEQLVADRRGDPSVLLSLLRDITAEQARMPGLFRLVFSEGPDHLQLEPLRRRAVDLLAGPLEWSRGVGVVRADLTVDDLLTIVSMVYGVVNGSVGPVSRVGAVGPAGRADAAAVSRAMDLVIDGLLPRS</sequence>
<gene>
    <name evidence="5" type="ORF">GALL_368830</name>
</gene>
<comment type="caution">
    <text evidence="5">The sequence shown here is derived from an EMBL/GenBank/DDBJ whole genome shotgun (WGS) entry which is preliminary data.</text>
</comment>
<dbReference type="Gene3D" id="1.10.357.10">
    <property type="entry name" value="Tetracycline Repressor, domain 2"/>
    <property type="match status" value="1"/>
</dbReference>
<keyword evidence="1" id="KW-0805">Transcription regulation</keyword>
<evidence type="ECO:0000313" key="5">
    <source>
        <dbReference type="EMBL" id="OIQ81345.1"/>
    </source>
</evidence>
<dbReference type="InterPro" id="IPR001647">
    <property type="entry name" value="HTH_TetR"/>
</dbReference>
<reference evidence="5" key="1">
    <citation type="submission" date="2016-10" db="EMBL/GenBank/DDBJ databases">
        <title>Sequence of Gallionella enrichment culture.</title>
        <authorList>
            <person name="Poehlein A."/>
            <person name="Muehling M."/>
            <person name="Daniel R."/>
        </authorList>
    </citation>
    <scope>NUCLEOTIDE SEQUENCE</scope>
</reference>
<dbReference type="InterPro" id="IPR036271">
    <property type="entry name" value="Tet_transcr_reg_TetR-rel_C_sf"/>
</dbReference>
<dbReference type="InterPro" id="IPR050109">
    <property type="entry name" value="HTH-type_TetR-like_transc_reg"/>
</dbReference>
<dbReference type="SUPFAM" id="SSF48498">
    <property type="entry name" value="Tetracyclin repressor-like, C-terminal domain"/>
    <property type="match status" value="1"/>
</dbReference>
<dbReference type="SUPFAM" id="SSF46689">
    <property type="entry name" value="Homeodomain-like"/>
    <property type="match status" value="1"/>
</dbReference>
<keyword evidence="2 5" id="KW-0238">DNA-binding</keyword>
<dbReference type="PANTHER" id="PTHR30055">
    <property type="entry name" value="HTH-TYPE TRANSCRIPTIONAL REGULATOR RUTR"/>
    <property type="match status" value="1"/>
</dbReference>
<accession>A0A1J5QCL3</accession>
<feature type="domain" description="HTH tetR-type" evidence="4">
    <location>
        <begin position="8"/>
        <end position="67"/>
    </location>
</feature>
<protein>
    <submittedName>
        <fullName evidence="5">DNA-binding transcriptional repressor AcrR</fullName>
    </submittedName>
</protein>
<dbReference type="PRINTS" id="PR00455">
    <property type="entry name" value="HTHTETR"/>
</dbReference>
<dbReference type="GO" id="GO:0003700">
    <property type="term" value="F:DNA-binding transcription factor activity"/>
    <property type="evidence" value="ECO:0007669"/>
    <property type="project" value="TreeGrafter"/>
</dbReference>
<evidence type="ECO:0000259" key="4">
    <source>
        <dbReference type="PROSITE" id="PS50977"/>
    </source>
</evidence>
<dbReference type="PANTHER" id="PTHR30055:SF234">
    <property type="entry name" value="HTH-TYPE TRANSCRIPTIONAL REGULATOR BETI"/>
    <property type="match status" value="1"/>
</dbReference>